<organism evidence="2 3">
    <name type="scientific">Frankia canadensis</name>
    <dbReference type="NCBI Taxonomy" id="1836972"/>
    <lineage>
        <taxon>Bacteria</taxon>
        <taxon>Bacillati</taxon>
        <taxon>Actinomycetota</taxon>
        <taxon>Actinomycetes</taxon>
        <taxon>Frankiales</taxon>
        <taxon>Frankiaceae</taxon>
        <taxon>Frankia</taxon>
    </lineage>
</organism>
<gene>
    <name evidence="2" type="ORF">FRACA_3000005</name>
</gene>
<accession>A0A2I2KU49</accession>
<evidence type="ECO:0000313" key="2">
    <source>
        <dbReference type="EMBL" id="SNQ49169.1"/>
    </source>
</evidence>
<dbReference type="AlphaFoldDB" id="A0A2I2KU49"/>
<reference evidence="2 3" key="1">
    <citation type="submission" date="2017-06" db="EMBL/GenBank/DDBJ databases">
        <authorList>
            <person name="Kim H.J."/>
            <person name="Triplett B.A."/>
        </authorList>
    </citation>
    <scope>NUCLEOTIDE SEQUENCE [LARGE SCALE GENOMIC DNA]</scope>
    <source>
        <strain evidence="2">FRACA_ARgP5</strain>
    </source>
</reference>
<sequence length="118" mass="12945">MTIPAAAKHRLGRPTLAMLPRVADSLSFLYLESVRIFQDGTGVLAHVASPPCPATRHGRPAGQCLLPALRPETRRSPLPPQLRSGETGQPGHGQPRPVRRQCLPLRRRPAGTRRPAEW</sequence>
<dbReference type="EMBL" id="FZMO01000225">
    <property type="protein sequence ID" value="SNQ49169.1"/>
    <property type="molecule type" value="Genomic_DNA"/>
</dbReference>
<name>A0A2I2KU49_9ACTN</name>
<proteinExistence type="predicted"/>
<keyword evidence="3" id="KW-1185">Reference proteome</keyword>
<feature type="region of interest" description="Disordered" evidence="1">
    <location>
        <begin position="52"/>
        <end position="118"/>
    </location>
</feature>
<evidence type="ECO:0000256" key="1">
    <source>
        <dbReference type="SAM" id="MobiDB-lite"/>
    </source>
</evidence>
<dbReference type="Proteomes" id="UP000234331">
    <property type="component" value="Unassembled WGS sequence"/>
</dbReference>
<evidence type="ECO:0000313" key="3">
    <source>
        <dbReference type="Proteomes" id="UP000234331"/>
    </source>
</evidence>
<protein>
    <submittedName>
        <fullName evidence="2">Uncharacterized protein</fullName>
    </submittedName>
</protein>